<protein>
    <submittedName>
        <fullName evidence="2">Polysaccharide deacetylase</fullName>
    </submittedName>
</protein>
<dbReference type="PANTHER" id="PTHR47561">
    <property type="entry name" value="POLYSACCHARIDE DEACETYLASE FAMILY PROTEIN (AFU_ORTHOLOGUE AFUA_6G05030)"/>
    <property type="match status" value="1"/>
</dbReference>
<name>A0ABY9SYN0_BREBE</name>
<dbReference type="Pfam" id="PF01522">
    <property type="entry name" value="Polysacc_deac_1"/>
    <property type="match status" value="1"/>
</dbReference>
<feature type="domain" description="NodB homology" evidence="1">
    <location>
        <begin position="39"/>
        <end position="265"/>
    </location>
</feature>
<dbReference type="CDD" id="cd10938">
    <property type="entry name" value="CE4_HpPgdA_like"/>
    <property type="match status" value="1"/>
</dbReference>
<dbReference type="PROSITE" id="PS51677">
    <property type="entry name" value="NODB"/>
    <property type="match status" value="1"/>
</dbReference>
<evidence type="ECO:0000313" key="2">
    <source>
        <dbReference type="EMBL" id="WNC12937.1"/>
    </source>
</evidence>
<organism evidence="2 3">
    <name type="scientific">Brevibacillus brevis</name>
    <name type="common">Bacillus brevis</name>
    <dbReference type="NCBI Taxonomy" id="1393"/>
    <lineage>
        <taxon>Bacteria</taxon>
        <taxon>Bacillati</taxon>
        <taxon>Bacillota</taxon>
        <taxon>Bacilli</taxon>
        <taxon>Bacillales</taxon>
        <taxon>Paenibacillaceae</taxon>
        <taxon>Brevibacillus</taxon>
    </lineage>
</organism>
<dbReference type="EMBL" id="CP134050">
    <property type="protein sequence ID" value="WNC12937.1"/>
    <property type="molecule type" value="Genomic_DNA"/>
</dbReference>
<dbReference type="SUPFAM" id="SSF88713">
    <property type="entry name" value="Glycoside hydrolase/deacetylase"/>
    <property type="match status" value="1"/>
</dbReference>
<sequence>MPDNHIVWPNRAKCAVTVTINLDAEFFWLSMFPDSIHRPKTLSMGQYGPNRGLQRVLNALDEYGITATFFIPGRTAQTYPEQVREIVKRGHEIAHHGYTHENFGHLSVDRQREEIVRGMDVLEEITGTRPVGFRAPEGEMTQETLELLADFGFLYSSSLFGDDRPYIHAFSGQRPPLVELPLHWELNDFPYFAFNYTPAFPAGQGRIANYTQVLSAWKREFDGFYEYGLHYVTQFDPQTIGTPGRIGLLEKLFAYIRQRDDVWICTARQMAEFTMRGQQK</sequence>
<dbReference type="RefSeq" id="WP_310764452.1">
    <property type="nucleotide sequence ID" value="NZ_CP134050.1"/>
</dbReference>
<dbReference type="PANTHER" id="PTHR47561:SF1">
    <property type="entry name" value="POLYSACCHARIDE DEACETYLASE FAMILY PROTEIN (AFU_ORTHOLOGUE AFUA_6G05030)"/>
    <property type="match status" value="1"/>
</dbReference>
<evidence type="ECO:0000259" key="1">
    <source>
        <dbReference type="PROSITE" id="PS51677"/>
    </source>
</evidence>
<gene>
    <name evidence="2" type="ORF">RGB73_19705</name>
</gene>
<proteinExistence type="predicted"/>
<dbReference type="Gene3D" id="3.20.20.370">
    <property type="entry name" value="Glycoside hydrolase/deacetylase"/>
    <property type="match status" value="1"/>
</dbReference>
<dbReference type="InterPro" id="IPR037950">
    <property type="entry name" value="PgdA-like"/>
</dbReference>
<keyword evidence="3" id="KW-1185">Reference proteome</keyword>
<dbReference type="Proteomes" id="UP001256827">
    <property type="component" value="Chromosome"/>
</dbReference>
<reference evidence="2 3" key="1">
    <citation type="submission" date="2023-09" db="EMBL/GenBank/DDBJ databases">
        <title>Complete Genome and Methylome dissection of Bacillus brevis NEB573 original source of BbsI restriction endonuclease.</title>
        <authorList>
            <person name="Fomenkov A."/>
            <person name="Roberts R.D."/>
        </authorList>
    </citation>
    <scope>NUCLEOTIDE SEQUENCE [LARGE SCALE GENOMIC DNA]</scope>
    <source>
        <strain evidence="2 3">NEB573</strain>
    </source>
</reference>
<evidence type="ECO:0000313" key="3">
    <source>
        <dbReference type="Proteomes" id="UP001256827"/>
    </source>
</evidence>
<dbReference type="InterPro" id="IPR002509">
    <property type="entry name" value="NODB_dom"/>
</dbReference>
<dbReference type="InterPro" id="IPR011330">
    <property type="entry name" value="Glyco_hydro/deAcase_b/a-brl"/>
</dbReference>
<accession>A0ABY9SYN0</accession>